<evidence type="ECO:0000256" key="1">
    <source>
        <dbReference type="ARBA" id="ARBA00008093"/>
    </source>
</evidence>
<gene>
    <name evidence="11" type="primary">bfr</name>
    <name evidence="11" type="ORF">SBA1_100106</name>
</gene>
<dbReference type="GO" id="GO:0005829">
    <property type="term" value="C:cytosol"/>
    <property type="evidence" value="ECO:0007669"/>
    <property type="project" value="TreeGrafter"/>
</dbReference>
<feature type="binding site" evidence="7">
    <location>
        <position position="51"/>
    </location>
    <ligand>
        <name>Fe cation</name>
        <dbReference type="ChEBI" id="CHEBI:24875"/>
        <label>1</label>
    </ligand>
</feature>
<sequence length="159" mass="18171">MKGNPKVIAELNKALREELTAINQYFLHAEMCENWGYHKLSEFIKKQSIGEMKHAEVLMERILFLDGSPSMQPLELKVGGTVKTMLESDLALEVGAVKQYNDSIAIATKEGDNGSRDLLLQLLKDEEEHVDFLEAQMHLIKELGYERYLTQQMGENEEE</sequence>
<dbReference type="GO" id="GO:0006879">
    <property type="term" value="P:intracellular iron ion homeostasis"/>
    <property type="evidence" value="ECO:0007669"/>
    <property type="project" value="UniProtKB-KW"/>
</dbReference>
<feature type="coiled-coil region" evidence="9">
    <location>
        <begin position="116"/>
        <end position="143"/>
    </location>
</feature>
<keyword evidence="11" id="KW-0560">Oxidoreductase</keyword>
<evidence type="ECO:0000313" key="12">
    <source>
        <dbReference type="Proteomes" id="UP000238701"/>
    </source>
</evidence>
<dbReference type="PROSITE" id="PS00549">
    <property type="entry name" value="BACTERIOFERRITIN"/>
    <property type="match status" value="1"/>
</dbReference>
<dbReference type="GO" id="GO:0020037">
    <property type="term" value="F:heme binding"/>
    <property type="evidence" value="ECO:0007669"/>
    <property type="project" value="TreeGrafter"/>
</dbReference>
<dbReference type="GO" id="GO:0008199">
    <property type="term" value="F:ferric iron binding"/>
    <property type="evidence" value="ECO:0007669"/>
    <property type="project" value="InterPro"/>
</dbReference>
<feature type="binding site" evidence="7">
    <location>
        <position position="126"/>
    </location>
    <ligand>
        <name>Fe cation</name>
        <dbReference type="ChEBI" id="CHEBI:24875"/>
        <label>2</label>
    </ligand>
</feature>
<evidence type="ECO:0000256" key="2">
    <source>
        <dbReference type="ARBA" id="ARBA00022434"/>
    </source>
</evidence>
<feature type="binding site" evidence="7">
    <location>
        <position position="93"/>
    </location>
    <ligand>
        <name>Fe cation</name>
        <dbReference type="ChEBI" id="CHEBI:24875"/>
        <label>2</label>
    </ligand>
</feature>
<keyword evidence="5 6" id="KW-0408">Iron</keyword>
<dbReference type="GO" id="GO:0004322">
    <property type="term" value="F:ferroxidase activity"/>
    <property type="evidence" value="ECO:0007669"/>
    <property type="project" value="UniProtKB-EC"/>
</dbReference>
<dbReference type="InterPro" id="IPR009040">
    <property type="entry name" value="Ferritin-like_diiron"/>
</dbReference>
<protein>
    <recommendedName>
        <fullName evidence="6 8">Bacterioferritin</fullName>
        <ecNumber evidence="6">1.16.3.1</ecNumber>
    </recommendedName>
</protein>
<evidence type="ECO:0000256" key="8">
    <source>
        <dbReference type="RuleBase" id="RU000623"/>
    </source>
</evidence>
<dbReference type="EMBL" id="OMOD01000002">
    <property type="protein sequence ID" value="SPF31677.1"/>
    <property type="molecule type" value="Genomic_DNA"/>
</dbReference>
<comment type="function">
    <text evidence="6">Iron-storage protein, whose ferroxidase center binds Fe(2+), oxidizes it using dioxygen to Fe(3+), and participates in the subsequent Fe(3+) oxide mineral core formation within the central cavity of the BFR protein shell.</text>
</comment>
<comment type="catalytic activity">
    <reaction evidence="6">
        <text>4 Fe(2+) + O2 + 4 H(+) = 4 Fe(3+) + 2 H2O</text>
        <dbReference type="Rhea" id="RHEA:11148"/>
        <dbReference type="ChEBI" id="CHEBI:15377"/>
        <dbReference type="ChEBI" id="CHEBI:15378"/>
        <dbReference type="ChEBI" id="CHEBI:15379"/>
        <dbReference type="ChEBI" id="CHEBI:29033"/>
        <dbReference type="ChEBI" id="CHEBI:29034"/>
        <dbReference type="EC" id="1.16.3.1"/>
    </reaction>
</comment>
<dbReference type="PANTHER" id="PTHR30295">
    <property type="entry name" value="BACTERIOFERRITIN"/>
    <property type="match status" value="1"/>
</dbReference>
<keyword evidence="2 6" id="KW-0409">Iron storage</keyword>
<dbReference type="PIRSF" id="PIRSF002560">
    <property type="entry name" value="Bacterioferritin"/>
    <property type="match status" value="1"/>
</dbReference>
<keyword evidence="9" id="KW-0175">Coiled coil</keyword>
<evidence type="ECO:0000256" key="4">
    <source>
        <dbReference type="ARBA" id="ARBA00022723"/>
    </source>
</evidence>
<evidence type="ECO:0000256" key="7">
    <source>
        <dbReference type="PIRSR" id="PIRSR002560-1"/>
    </source>
</evidence>
<keyword evidence="3 8" id="KW-0349">Heme</keyword>
<accession>A0A2U3JWH8</accession>
<dbReference type="SUPFAM" id="SSF47240">
    <property type="entry name" value="Ferritin-like"/>
    <property type="match status" value="1"/>
</dbReference>
<dbReference type="PROSITE" id="PS50905">
    <property type="entry name" value="FERRITIN_LIKE"/>
    <property type="match status" value="1"/>
</dbReference>
<dbReference type="CDD" id="cd00907">
    <property type="entry name" value="Bacterioferritin"/>
    <property type="match status" value="1"/>
</dbReference>
<dbReference type="AlphaFoldDB" id="A0A2U3JWH8"/>
<dbReference type="Gene3D" id="1.20.1260.10">
    <property type="match status" value="1"/>
</dbReference>
<dbReference type="NCBIfam" id="TIGR00754">
    <property type="entry name" value="bfr"/>
    <property type="match status" value="1"/>
</dbReference>
<organism evidence="11 12">
    <name type="scientific">Candidatus Sulfotelmatobacter kueseliae</name>
    <dbReference type="NCBI Taxonomy" id="2042962"/>
    <lineage>
        <taxon>Bacteria</taxon>
        <taxon>Pseudomonadati</taxon>
        <taxon>Acidobacteriota</taxon>
        <taxon>Terriglobia</taxon>
        <taxon>Terriglobales</taxon>
        <taxon>Candidatus Korobacteraceae</taxon>
        <taxon>Candidatus Sulfotelmatobacter</taxon>
    </lineage>
</organism>
<feature type="binding site" description="axial binding residue" evidence="7">
    <location>
        <position position="52"/>
    </location>
    <ligand>
        <name>heme b</name>
        <dbReference type="ChEBI" id="CHEBI:60344"/>
        <note>ligand shared between dimeric partners</note>
    </ligand>
    <ligandPart>
        <name>Fe</name>
        <dbReference type="ChEBI" id="CHEBI:18248"/>
    </ligandPart>
</feature>
<feature type="binding site" evidence="7">
    <location>
        <position position="54"/>
    </location>
    <ligand>
        <name>Fe cation</name>
        <dbReference type="ChEBI" id="CHEBI:24875"/>
        <label>1</label>
    </ligand>
</feature>
<dbReference type="PRINTS" id="PR00601">
    <property type="entry name" value="BACFERRITIN"/>
</dbReference>
<comment type="similarity">
    <text evidence="1 6 8">Belongs to the bacterioferritin family.</text>
</comment>
<evidence type="ECO:0000259" key="10">
    <source>
        <dbReference type="PROSITE" id="PS50905"/>
    </source>
</evidence>
<evidence type="ECO:0000256" key="9">
    <source>
        <dbReference type="SAM" id="Coils"/>
    </source>
</evidence>
<dbReference type="InterPro" id="IPR008331">
    <property type="entry name" value="Ferritin_DPS_dom"/>
</dbReference>
<feature type="domain" description="Ferritin-like diiron" evidence="10">
    <location>
        <begin position="1"/>
        <end position="144"/>
    </location>
</feature>
<evidence type="ECO:0000256" key="5">
    <source>
        <dbReference type="ARBA" id="ARBA00023004"/>
    </source>
</evidence>
<evidence type="ECO:0000313" key="11">
    <source>
        <dbReference type="EMBL" id="SPF31677.1"/>
    </source>
</evidence>
<evidence type="ECO:0000256" key="3">
    <source>
        <dbReference type="ARBA" id="ARBA00022617"/>
    </source>
</evidence>
<evidence type="ECO:0000256" key="6">
    <source>
        <dbReference type="PIRNR" id="PIRNR002560"/>
    </source>
</evidence>
<dbReference type="InterPro" id="IPR012347">
    <property type="entry name" value="Ferritin-like"/>
</dbReference>
<dbReference type="GO" id="GO:0006826">
    <property type="term" value="P:iron ion transport"/>
    <property type="evidence" value="ECO:0007669"/>
    <property type="project" value="InterPro"/>
</dbReference>
<keyword evidence="4 6" id="KW-0479">Metal-binding</keyword>
<reference evidence="12" key="1">
    <citation type="submission" date="2018-02" db="EMBL/GenBank/DDBJ databases">
        <authorList>
            <person name="Hausmann B."/>
        </authorList>
    </citation>
    <scope>NUCLEOTIDE SEQUENCE [LARGE SCALE GENOMIC DNA]</scope>
    <source>
        <strain evidence="12">Peat soil MAG SbA1</strain>
    </source>
</reference>
<dbReference type="OrthoDB" id="9792238at2"/>
<name>A0A2U3JWH8_9BACT</name>
<dbReference type="Pfam" id="PF00210">
    <property type="entry name" value="Ferritin"/>
    <property type="match status" value="1"/>
</dbReference>
<feature type="binding site" evidence="7">
    <location>
        <position position="126"/>
    </location>
    <ligand>
        <name>Fe cation</name>
        <dbReference type="ChEBI" id="CHEBI:24875"/>
        <label>1</label>
    </ligand>
</feature>
<dbReference type="InterPro" id="IPR002024">
    <property type="entry name" value="Bacterioferritin"/>
</dbReference>
<dbReference type="InterPro" id="IPR009078">
    <property type="entry name" value="Ferritin-like_SF"/>
</dbReference>
<dbReference type="PANTHER" id="PTHR30295:SF0">
    <property type="entry name" value="BACTERIOFERRITIN"/>
    <property type="match status" value="1"/>
</dbReference>
<feature type="binding site" evidence="7">
    <location>
        <position position="129"/>
    </location>
    <ligand>
        <name>Fe cation</name>
        <dbReference type="ChEBI" id="CHEBI:24875"/>
        <label>2</label>
    </ligand>
</feature>
<dbReference type="EC" id="1.16.3.1" evidence="6"/>
<proteinExistence type="inferred from homology"/>
<feature type="binding site" evidence="7">
    <location>
        <position position="18"/>
    </location>
    <ligand>
        <name>Fe cation</name>
        <dbReference type="ChEBI" id="CHEBI:24875"/>
        <label>1</label>
    </ligand>
</feature>
<dbReference type="Proteomes" id="UP000238701">
    <property type="component" value="Unassembled WGS sequence"/>
</dbReference>
<feature type="binding site" evidence="7">
    <location>
        <position position="51"/>
    </location>
    <ligand>
        <name>Fe cation</name>
        <dbReference type="ChEBI" id="CHEBI:24875"/>
        <label>2</label>
    </ligand>
</feature>